<protein>
    <submittedName>
        <fullName evidence="1">AAA family ATPase</fullName>
    </submittedName>
</protein>
<evidence type="ECO:0000313" key="1">
    <source>
        <dbReference type="EMBL" id="MFC3689274.1"/>
    </source>
</evidence>
<dbReference type="Pfam" id="PF13671">
    <property type="entry name" value="AAA_33"/>
    <property type="match status" value="1"/>
</dbReference>
<keyword evidence="2" id="KW-1185">Reference proteome</keyword>
<name>A0ABV7WHL5_9MICO</name>
<dbReference type="Gene3D" id="3.40.50.300">
    <property type="entry name" value="P-loop containing nucleotide triphosphate hydrolases"/>
    <property type="match status" value="1"/>
</dbReference>
<dbReference type="EMBL" id="JBHRWW010000008">
    <property type="protein sequence ID" value="MFC3689274.1"/>
    <property type="molecule type" value="Genomic_DNA"/>
</dbReference>
<accession>A0ABV7WHL5</accession>
<evidence type="ECO:0000313" key="2">
    <source>
        <dbReference type="Proteomes" id="UP001595685"/>
    </source>
</evidence>
<gene>
    <name evidence="1" type="ORF">ACFOLH_13070</name>
</gene>
<dbReference type="RefSeq" id="WP_340288590.1">
    <property type="nucleotide sequence ID" value="NZ_JBBEOI010000002.1"/>
</dbReference>
<reference evidence="2" key="1">
    <citation type="journal article" date="2019" name="Int. J. Syst. Evol. Microbiol.">
        <title>The Global Catalogue of Microorganisms (GCM) 10K type strain sequencing project: providing services to taxonomists for standard genome sequencing and annotation.</title>
        <authorList>
            <consortium name="The Broad Institute Genomics Platform"/>
            <consortium name="The Broad Institute Genome Sequencing Center for Infectious Disease"/>
            <person name="Wu L."/>
            <person name="Ma J."/>
        </authorList>
    </citation>
    <scope>NUCLEOTIDE SEQUENCE [LARGE SCALE GENOMIC DNA]</scope>
    <source>
        <strain evidence="2">NCAIM B.02333</strain>
    </source>
</reference>
<dbReference type="Proteomes" id="UP001595685">
    <property type="component" value="Unassembled WGS sequence"/>
</dbReference>
<dbReference type="SUPFAM" id="SSF52540">
    <property type="entry name" value="P-loop containing nucleoside triphosphate hydrolases"/>
    <property type="match status" value="1"/>
</dbReference>
<comment type="caution">
    <text evidence="1">The sequence shown here is derived from an EMBL/GenBank/DDBJ whole genome shotgun (WGS) entry which is preliminary data.</text>
</comment>
<organism evidence="1 2">
    <name type="scientific">Aquipuribacter hungaricus</name>
    <dbReference type="NCBI Taxonomy" id="545624"/>
    <lineage>
        <taxon>Bacteria</taxon>
        <taxon>Bacillati</taxon>
        <taxon>Actinomycetota</taxon>
        <taxon>Actinomycetes</taxon>
        <taxon>Micrococcales</taxon>
        <taxon>Intrasporangiaceae</taxon>
        <taxon>Aquipuribacter</taxon>
    </lineage>
</organism>
<sequence length="188" mass="20802">MPRLIVLNGPPASGKSSLARRYVSDHPLALCLDIDVVRSLLGGWLDRSDAAGSAARTLALAMARTHLEAGHDVAVPQFLARPQLAEQLESLALEVHSTFVEIVVDLDPEQMLERFARRTAERERIEHRDAADLLGRNDGLRDLVDMRQRMMAMLAGRPRARWVTSREGDLDGTYRDVLALVEAASARS</sequence>
<proteinExistence type="predicted"/>
<dbReference type="InterPro" id="IPR027417">
    <property type="entry name" value="P-loop_NTPase"/>
</dbReference>